<feature type="region of interest" description="Disordered" evidence="1">
    <location>
        <begin position="1"/>
        <end position="69"/>
    </location>
</feature>
<dbReference type="AlphaFoldDB" id="A0A4Y2R8Y8"/>
<keyword evidence="3" id="KW-1185">Reference proteome</keyword>
<accession>A0A4Y2R8Y8</accession>
<comment type="caution">
    <text evidence="2">The sequence shown here is derived from an EMBL/GenBank/DDBJ whole genome shotgun (WGS) entry which is preliminary data.</text>
</comment>
<proteinExistence type="predicted"/>
<evidence type="ECO:0000313" key="2">
    <source>
        <dbReference type="EMBL" id="GBN72208.1"/>
    </source>
</evidence>
<evidence type="ECO:0000313" key="3">
    <source>
        <dbReference type="Proteomes" id="UP000499080"/>
    </source>
</evidence>
<organism evidence="2 3">
    <name type="scientific">Araneus ventricosus</name>
    <name type="common">Orbweaver spider</name>
    <name type="synonym">Epeira ventricosa</name>
    <dbReference type="NCBI Taxonomy" id="182803"/>
    <lineage>
        <taxon>Eukaryota</taxon>
        <taxon>Metazoa</taxon>
        <taxon>Ecdysozoa</taxon>
        <taxon>Arthropoda</taxon>
        <taxon>Chelicerata</taxon>
        <taxon>Arachnida</taxon>
        <taxon>Araneae</taxon>
        <taxon>Araneomorphae</taxon>
        <taxon>Entelegynae</taxon>
        <taxon>Araneoidea</taxon>
        <taxon>Araneidae</taxon>
        <taxon>Araneus</taxon>
    </lineage>
</organism>
<dbReference type="Proteomes" id="UP000499080">
    <property type="component" value="Unassembled WGS sequence"/>
</dbReference>
<dbReference type="EMBL" id="BGPR01016210">
    <property type="protein sequence ID" value="GBN72208.1"/>
    <property type="molecule type" value="Genomic_DNA"/>
</dbReference>
<protein>
    <submittedName>
        <fullName evidence="2">Uncharacterized protein</fullName>
    </submittedName>
</protein>
<gene>
    <name evidence="2" type="ORF">AVEN_84909_1</name>
</gene>
<sequence length="127" mass="15038">MTDEERNGSTQSLQTDTTRRDQETEQTEEHEHHWNDHQMEYVGGEEDVFPPTRNEEFEIDSDNEQVHPEEVNRRKRIITHIANQGGMAGVTHYYLRLRVRQLNDPVDNTYYDIIDELTEDSIIVQLP</sequence>
<feature type="compositionally biased region" description="Basic and acidic residues" evidence="1">
    <location>
        <begin position="17"/>
        <end position="39"/>
    </location>
</feature>
<name>A0A4Y2R8Y8_ARAVE</name>
<evidence type="ECO:0000256" key="1">
    <source>
        <dbReference type="SAM" id="MobiDB-lite"/>
    </source>
</evidence>
<reference evidence="2 3" key="1">
    <citation type="journal article" date="2019" name="Sci. Rep.">
        <title>Orb-weaving spider Araneus ventricosus genome elucidates the spidroin gene catalogue.</title>
        <authorList>
            <person name="Kono N."/>
            <person name="Nakamura H."/>
            <person name="Ohtoshi R."/>
            <person name="Moran D.A.P."/>
            <person name="Shinohara A."/>
            <person name="Yoshida Y."/>
            <person name="Fujiwara M."/>
            <person name="Mori M."/>
            <person name="Tomita M."/>
            <person name="Arakawa K."/>
        </authorList>
    </citation>
    <scope>NUCLEOTIDE SEQUENCE [LARGE SCALE GENOMIC DNA]</scope>
</reference>